<reference evidence="3 4" key="1">
    <citation type="submission" date="2016-10" db="EMBL/GenBank/DDBJ databases">
        <authorList>
            <person name="de Groot N.N."/>
        </authorList>
    </citation>
    <scope>NUCLEOTIDE SEQUENCE [LARGE SCALE GENOMIC DNA]</scope>
    <source>
        <strain evidence="3 4">DSM 1736</strain>
    </source>
</reference>
<name>A0A1G9L2Z0_9FIRM</name>
<evidence type="ECO:0000259" key="2">
    <source>
        <dbReference type="Pfam" id="PF07670"/>
    </source>
</evidence>
<protein>
    <submittedName>
        <fullName evidence="3">Spore maturation protein B</fullName>
    </submittedName>
</protein>
<evidence type="ECO:0000313" key="3">
    <source>
        <dbReference type="EMBL" id="SDL56370.1"/>
    </source>
</evidence>
<dbReference type="EMBL" id="FNHB01000001">
    <property type="protein sequence ID" value="SDL56370.1"/>
    <property type="molecule type" value="Genomic_DNA"/>
</dbReference>
<dbReference type="RefSeq" id="WP_092067418.1">
    <property type="nucleotide sequence ID" value="NZ_FNHB01000001.1"/>
</dbReference>
<organism evidence="3 4">
    <name type="scientific">Dendrosporobacter quercicolus</name>
    <dbReference type="NCBI Taxonomy" id="146817"/>
    <lineage>
        <taxon>Bacteria</taxon>
        <taxon>Bacillati</taxon>
        <taxon>Bacillota</taxon>
        <taxon>Negativicutes</taxon>
        <taxon>Selenomonadales</taxon>
        <taxon>Sporomusaceae</taxon>
        <taxon>Dendrosporobacter</taxon>
    </lineage>
</organism>
<dbReference type="PANTHER" id="PTHR35793:SF2">
    <property type="entry name" value="INNER MEMBRANE PROTEIN YJIG"/>
    <property type="match status" value="1"/>
</dbReference>
<gene>
    <name evidence="3" type="ORF">SAMN04488502_101212</name>
</gene>
<evidence type="ECO:0000256" key="1">
    <source>
        <dbReference type="SAM" id="Phobius"/>
    </source>
</evidence>
<dbReference type="Proteomes" id="UP000214880">
    <property type="component" value="Unassembled WGS sequence"/>
</dbReference>
<keyword evidence="1" id="KW-0472">Membrane</keyword>
<feature type="domain" description="Nucleoside transporter/FeoB GTPase Gate" evidence="2">
    <location>
        <begin position="48"/>
        <end position="148"/>
    </location>
</feature>
<feature type="transmembrane region" description="Helical" evidence="1">
    <location>
        <begin position="76"/>
        <end position="95"/>
    </location>
</feature>
<proteinExistence type="predicted"/>
<dbReference type="InterPro" id="IPR011642">
    <property type="entry name" value="Gate_dom"/>
</dbReference>
<dbReference type="InterPro" id="IPR052549">
    <property type="entry name" value="SpmB"/>
</dbReference>
<feature type="transmembrane region" description="Helical" evidence="1">
    <location>
        <begin position="47"/>
        <end position="64"/>
    </location>
</feature>
<accession>A0A1G9L2Z0</accession>
<dbReference type="PANTHER" id="PTHR35793">
    <property type="entry name" value="INNER MEMBRANE PROTEIN YJIG"/>
    <property type="match status" value="1"/>
</dbReference>
<dbReference type="AlphaFoldDB" id="A0A1G9L2Z0"/>
<sequence length="179" mass="19107">MLAELSSALSVWAIPAILLTIPLLGYFRKVNVYEAFVDGAGEGFQTAIRIMPFLVAMMVSINVFRASGAMEAFVGFLAPALNLLGVPADLVPLAIMRPLSGTGALGLATEIINTFGPDSLCGRIASTVLGSTDTTFYVLTVYFGAVGIRKPRYSVFVGLLGDITGFFMSIYICRKLFGF</sequence>
<keyword evidence="1" id="KW-0812">Transmembrane</keyword>
<dbReference type="OrthoDB" id="9805623at2"/>
<keyword evidence="1" id="KW-1133">Transmembrane helix</keyword>
<feature type="transmembrane region" description="Helical" evidence="1">
    <location>
        <begin position="7"/>
        <end position="27"/>
    </location>
</feature>
<dbReference type="STRING" id="146817.SAMN04488502_101212"/>
<keyword evidence="4" id="KW-1185">Reference proteome</keyword>
<dbReference type="GO" id="GO:0005886">
    <property type="term" value="C:plasma membrane"/>
    <property type="evidence" value="ECO:0007669"/>
    <property type="project" value="TreeGrafter"/>
</dbReference>
<feature type="transmembrane region" description="Helical" evidence="1">
    <location>
        <begin position="153"/>
        <end position="173"/>
    </location>
</feature>
<dbReference type="Pfam" id="PF07670">
    <property type="entry name" value="Gate"/>
    <property type="match status" value="1"/>
</dbReference>
<evidence type="ECO:0000313" key="4">
    <source>
        <dbReference type="Proteomes" id="UP000214880"/>
    </source>
</evidence>